<sequence length="774" mass="76624">MGIELPAELADVAGKAGVSWPQADEEAMRESAAAWRDAAEQLNTLAGEADTAASGATGAMHGRAGEAAGTDWSRMAEPESGQFASSVRGCRDAADRLDAAAEQVGSAKTEIVRQLVSLAKNDDAAQQAAAAGHPTALAGLPMAVSGTSANLGNLHSSLVDAVGPAGGTVRGAGELVDPNPGGRGEPGLLSAATGIPQAVVQQAGDTGSSLAEAAGVDSHGTNPGTGGSGAGLAERVTDTAHGVVGGLAGVSDEPAEVGQQPGLGVAPEEGMPEPGSPKPGRPWPDQAGGGPGEDVRPDWQPGRPTGGGIHDGDTGRLPIVGSPGGGPPAAVPGGGTGGWAPDGADGWQSGPADPTPPSGTGGFGGPNAPTPPTGTVRPAAAGLMDAPPAAASGLGAPQVGAGQAGLGQAGAGPIGQAPGGQGPLGGGAQFGGPAGPGGHGAVGGAPGAPPGPGAGGAVGAPPPVPGGGARGADRFVHRFGPEAPGPVQQPGQPPGQQHPGQQHPGQQQPGQPPARQAGGQQAQPALGAPRQEREAVVALFRVHMFPIGHLPVASAKPARQLAPPAAELDYAAGLRFPPHDHPDSDLIDTAEALARAEAGGPPVPPEHGLLMDHPTVAALAETHDPLGALDERTWDKRFLLPTARERGSALEYAWPPAELYPEGCCAEGEAIVLEPDALLDRFGTPEGRVFAPDGTAFAGRSLPPEQLDAGYHRYRVRRPLPVWQAQSAGWFAQPGGGTRYRAGYSAADLVALGYLVELTLRRDMPDGDTMEANP</sequence>
<evidence type="ECO:0000313" key="4">
    <source>
        <dbReference type="EMBL" id="TCP56124.1"/>
    </source>
</evidence>
<keyword evidence="5" id="KW-1185">Reference proteome</keyword>
<reference evidence="4 5" key="1">
    <citation type="submission" date="2019-03" db="EMBL/GenBank/DDBJ databases">
        <title>Genomic Encyclopedia of Type Strains, Phase IV (KMG-IV): sequencing the most valuable type-strain genomes for metagenomic binning, comparative biology and taxonomic classification.</title>
        <authorList>
            <person name="Goeker M."/>
        </authorList>
    </citation>
    <scope>NUCLEOTIDE SEQUENCE [LARGE SCALE GENOMIC DNA]</scope>
    <source>
        <strain evidence="4 5">DSM 45765</strain>
    </source>
</reference>
<dbReference type="GO" id="GO:0050135">
    <property type="term" value="F:NADP+ nucleosidase activity"/>
    <property type="evidence" value="ECO:0007669"/>
    <property type="project" value="InterPro"/>
</dbReference>
<dbReference type="OrthoDB" id="4745173at2"/>
<feature type="compositionally biased region" description="Low complexity" evidence="1">
    <location>
        <begin position="373"/>
        <end position="401"/>
    </location>
</feature>
<feature type="region of interest" description="Disordered" evidence="1">
    <location>
        <begin position="202"/>
        <end position="232"/>
    </location>
</feature>
<accession>A0A4R2R2U0</accession>
<feature type="compositionally biased region" description="Gly residues" evidence="1">
    <location>
        <begin position="402"/>
        <end position="446"/>
    </location>
</feature>
<dbReference type="Pfam" id="PF25547">
    <property type="entry name" value="WXG100_2"/>
    <property type="match status" value="1"/>
</dbReference>
<feature type="compositionally biased region" description="Basic and acidic residues" evidence="1">
    <location>
        <begin position="471"/>
        <end position="480"/>
    </location>
</feature>
<protein>
    <submittedName>
        <fullName evidence="4">Uncharacterized protein DUF4237</fullName>
    </submittedName>
</protein>
<dbReference type="PANTHER" id="PTHR42059">
    <property type="entry name" value="TNT DOMAIN-CONTAINING PROTEIN"/>
    <property type="match status" value="1"/>
</dbReference>
<feature type="domain" description="TNT" evidence="2">
    <location>
        <begin position="673"/>
        <end position="757"/>
    </location>
</feature>
<dbReference type="InterPro" id="IPR053024">
    <property type="entry name" value="Fungal_surface_NADase"/>
</dbReference>
<feature type="compositionally biased region" description="Low complexity" evidence="1">
    <location>
        <begin position="481"/>
        <end position="529"/>
    </location>
</feature>
<comment type="caution">
    <text evidence="4">The sequence shown here is derived from an EMBL/GenBank/DDBJ whole genome shotgun (WGS) entry which is preliminary data.</text>
</comment>
<feature type="region of interest" description="Disordered" evidence="1">
    <location>
        <begin position="11"/>
        <end position="34"/>
    </location>
</feature>
<dbReference type="Pfam" id="PF14021">
    <property type="entry name" value="TNT"/>
    <property type="match status" value="1"/>
</dbReference>
<evidence type="ECO:0000256" key="1">
    <source>
        <dbReference type="SAM" id="MobiDB-lite"/>
    </source>
</evidence>
<dbReference type="InterPro" id="IPR057746">
    <property type="entry name" value="CpnT-like_N"/>
</dbReference>
<name>A0A4R2R2U0_9PSEU</name>
<dbReference type="RefSeq" id="WP_132874778.1">
    <property type="nucleotide sequence ID" value="NZ_SLXQ01000001.1"/>
</dbReference>
<gene>
    <name evidence="4" type="ORF">EV191_10164</name>
</gene>
<feature type="domain" description="Outer membrane channel protein CpnT-like N-terminal" evidence="3">
    <location>
        <begin position="12"/>
        <end position="128"/>
    </location>
</feature>
<dbReference type="InterPro" id="IPR025331">
    <property type="entry name" value="TNT"/>
</dbReference>
<proteinExistence type="predicted"/>
<dbReference type="EMBL" id="SLXQ01000001">
    <property type="protein sequence ID" value="TCP56124.1"/>
    <property type="molecule type" value="Genomic_DNA"/>
</dbReference>
<feature type="region of interest" description="Disordered" evidence="1">
    <location>
        <begin position="245"/>
        <end position="530"/>
    </location>
</feature>
<evidence type="ECO:0000259" key="3">
    <source>
        <dbReference type="Pfam" id="PF25547"/>
    </source>
</evidence>
<evidence type="ECO:0000259" key="2">
    <source>
        <dbReference type="Pfam" id="PF14021"/>
    </source>
</evidence>
<evidence type="ECO:0000313" key="5">
    <source>
        <dbReference type="Proteomes" id="UP000294911"/>
    </source>
</evidence>
<dbReference type="Proteomes" id="UP000294911">
    <property type="component" value="Unassembled WGS sequence"/>
</dbReference>
<dbReference type="AlphaFoldDB" id="A0A4R2R2U0"/>
<organism evidence="4 5">
    <name type="scientific">Tamaricihabitans halophyticus</name>
    <dbReference type="NCBI Taxonomy" id="1262583"/>
    <lineage>
        <taxon>Bacteria</taxon>
        <taxon>Bacillati</taxon>
        <taxon>Actinomycetota</taxon>
        <taxon>Actinomycetes</taxon>
        <taxon>Pseudonocardiales</taxon>
        <taxon>Pseudonocardiaceae</taxon>
        <taxon>Tamaricihabitans</taxon>
    </lineage>
</organism>
<dbReference type="PANTHER" id="PTHR42059:SF1">
    <property type="entry name" value="TNT DOMAIN-CONTAINING PROTEIN"/>
    <property type="match status" value="1"/>
</dbReference>